<feature type="repeat" description="ANK" evidence="4">
    <location>
        <begin position="2180"/>
        <end position="2212"/>
    </location>
</feature>
<evidence type="ECO:0000313" key="7">
    <source>
        <dbReference type="EMBL" id="CAC5382726.1"/>
    </source>
</evidence>
<feature type="repeat" description="ANK" evidence="4">
    <location>
        <begin position="1809"/>
        <end position="1841"/>
    </location>
</feature>
<keyword evidence="2 4" id="KW-0040">ANK repeat</keyword>
<feature type="compositionally biased region" description="Basic residues" evidence="5">
    <location>
        <begin position="138"/>
        <end position="147"/>
    </location>
</feature>
<gene>
    <name evidence="7" type="ORF">MCOR_18523</name>
</gene>
<dbReference type="PROSITE" id="PS50088">
    <property type="entry name" value="ANK_REPEAT"/>
    <property type="match status" value="24"/>
</dbReference>
<evidence type="ECO:0000256" key="3">
    <source>
        <dbReference type="ARBA" id="ARBA00023125"/>
    </source>
</evidence>
<feature type="repeat" description="ANK" evidence="4">
    <location>
        <begin position="1142"/>
        <end position="1174"/>
    </location>
</feature>
<dbReference type="Pfam" id="PF13637">
    <property type="entry name" value="Ank_4"/>
    <property type="match status" value="3"/>
</dbReference>
<feature type="repeat" description="ANK" evidence="4">
    <location>
        <begin position="1576"/>
        <end position="1608"/>
    </location>
</feature>
<feature type="repeat" description="ANK" evidence="4">
    <location>
        <begin position="2113"/>
        <end position="2145"/>
    </location>
</feature>
<dbReference type="SUPFAM" id="SSF56672">
    <property type="entry name" value="DNA/RNA polymerases"/>
    <property type="match status" value="1"/>
</dbReference>
<dbReference type="InterPro" id="IPR027417">
    <property type="entry name" value="P-loop_NTPase"/>
</dbReference>
<dbReference type="GO" id="GO:0005737">
    <property type="term" value="C:cytoplasm"/>
    <property type="evidence" value="ECO:0007669"/>
    <property type="project" value="TreeGrafter"/>
</dbReference>
<dbReference type="EMBL" id="CACVKT020003253">
    <property type="protein sequence ID" value="CAC5382726.1"/>
    <property type="molecule type" value="Genomic_DNA"/>
</dbReference>
<feature type="repeat" description="ANK" evidence="4">
    <location>
        <begin position="1042"/>
        <end position="1074"/>
    </location>
</feature>
<evidence type="ECO:0000313" key="8">
    <source>
        <dbReference type="Proteomes" id="UP000507470"/>
    </source>
</evidence>
<feature type="repeat" description="ANK" evidence="4">
    <location>
        <begin position="1880"/>
        <end position="1912"/>
    </location>
</feature>
<feature type="repeat" description="ANK" evidence="4">
    <location>
        <begin position="1742"/>
        <end position="1774"/>
    </location>
</feature>
<feature type="repeat" description="ANK" evidence="4">
    <location>
        <begin position="1609"/>
        <end position="1641"/>
    </location>
</feature>
<evidence type="ECO:0000256" key="5">
    <source>
        <dbReference type="SAM" id="MobiDB-lite"/>
    </source>
</evidence>
<dbReference type="Pfam" id="PF20720">
    <property type="entry name" value="nSTAND3"/>
    <property type="match status" value="1"/>
</dbReference>
<dbReference type="Gene3D" id="1.25.40.20">
    <property type="entry name" value="Ankyrin repeat-containing domain"/>
    <property type="match status" value="11"/>
</dbReference>
<feature type="repeat" description="ANK" evidence="4">
    <location>
        <begin position="1209"/>
        <end position="1241"/>
    </location>
</feature>
<evidence type="ECO:0000259" key="6">
    <source>
        <dbReference type="Pfam" id="PF20720"/>
    </source>
</evidence>
<feature type="repeat" description="ANK" evidence="4">
    <location>
        <begin position="2013"/>
        <end position="2045"/>
    </location>
</feature>
<dbReference type="InterPro" id="IPR010998">
    <property type="entry name" value="Integrase_recombinase_N"/>
</dbReference>
<accession>A0A6J8BGI5</accession>
<evidence type="ECO:0000256" key="2">
    <source>
        <dbReference type="ARBA" id="ARBA00023043"/>
    </source>
</evidence>
<keyword evidence="8" id="KW-1185">Reference proteome</keyword>
<sequence length="2219" mass="249630">MSDIEPDNLLYAIQPEVASHAGVPDKEISNADLLSLMQNYFCKTLLGIERNFADTTQDLAHILDNISGASDNLHHKRYSKAVSLLEESEKMLKKRNKLIRIADKSEAGWKTVDEYLSDEVASNSEDEKKIRTAETRAVKKMKVTKRSNRSEKKRPAEAAGGPSSFASGTGGVAAVSRPPFRVGGASGPNPRFVRSKARDIYFVVKAIQDLLDANLIREESNAPFVVNPLTVSVSQSDDGLALAEEEQVCAQQAIRVKQDLILSGFVPNKDKCIWRPVQNLVWLGFILDLKHCLFQLLPEKVANLVDLAGVVRTASQSIIREILFWRQNIVSLKPVAILRENWDFKVFTDASDGAGAGFVANSDYIMHKQWLQHKVIKSSTWRELKAVELSIDSFKHLLSNSSVSFFTDNQSAVGIIQKGSYVPELQTKYFLLDSGLKMKTWHILSFVCFYIVCQKTITDARAKSTVDKYSGGFKRFAKWTEKYREITCILPYKEIYVGLYLHNLIESANHFSIIEFAFYSIRWAHNLAGVKNPCYSDLISSIVESARRTLSRPIKTQEPVTSDIMIKLFAKYNTSNSTLKDLRLLTICSSAYTEQLKRRLEQWKVDDQQFVSTEAEKHVMQKVLTQSSVTLVGNSGTGKSFLSKHIALIMMMEHGYFVIPCRKPEDIEKWFKHDRKTLFVFDDVCGRYTLDQQIYNEWKHNLDHITSLFEDKCCKIMSTCRLEVYKDELFSNLSIFKMCNINLSSHEFKLSPAEKIALAEVYFKENADEVKELSEKYDFFPLLCSLYNKQNLQKKVSISSFFSNPFDVFKAQVVQMYGESDAGKMHYCSLVLCVIFNNTLTEEILASKDKKINVVIKVLLEECELNKGTSIKRLMKSLETLEGTYVVKADTTYKIIHDKLFDFLAKYFGEKMIHIFIDHANTEFIRERFLWKITDNMCTEIEFVIRIPDKYVNRYIERLVKDWESGFVYNVCHNRNMSTTIFTVNLVTHLNQLDASKQQELVCTKDFHSNDIALSGCCYIGTIDLVKWLIRRNSDINYCRQDGWFPLLLASQEGHVDVVNELLQHSADVNKCSNRGIYPLDIACYNNRIEVVRKLLQCDDIDIDLCDNDGCSSLYQASQKGHIDVVKELLQHSADVNKCNNNDASPLYIASHEGHADVVTELLQHSADVNKCRNNGTPPLQIACYNNRIEVVHELLQCKDIDIDCCDDAGCSSLYKASKKGHVDVVKELLQHSADYNKCNNRGTPPLQIACYNNRIEVVRILLQCKDIDIDRCDNAGCSSLYKASQKGHVDVVKELLQHSADVNKCNNNDASPLYRASHEGHVNVVTELLQHSADVNKCRNDGTPPLQIACYYNRIEVVRVLLQCDDIDIDLCDNDGCSSLYNASQKGHVDVVKELLQHSADVNKCKNNDASPLYIASQDGQVNVVKKLLQHSADVNKCRNDGTPPLQIACYNKRIEVVRVLLQCKDIDIDRCDDAGCSSLYKASQKGHVDVVKELLQHSADVNKCNNNDASPLYIASQEGHVDVVKELIQHSADINKCRNDGTPPLQIACYYNRIEVVRVLLQCDDIDIDLCDNDGCSSLYNASQKGHVDVVKELLQHSADVNKCKNNDASPLYIASQDGQVNVVKKLLQHSADVNKCRNDGTPPLQIACYNNRIEVVRVLLQCKDIDIDRCDDAGCSSLYKASQKGHVDVVKELLQHSADVNKCNNNDASPLYIASQEGHVDVVKELIQHSADINKCNNNDASPLYIASQDGHVNVVTELLQHSAHVNQCSNDDTSPLQIACYNNRIEVVRVLLQWDDIDIDRYDDAGFSSLYQASQKGHVDVVKELLQHSADVNKADVNKCNNNDASPLYIASQKGHVDVAKELIQHSADVNKCNNNDASPLYIASQEGYVDVVKELLQHSAHVNKCSNMGIYPLDIACYNNRIEVVRVLLQCKDIDIDLCDNDGCSSLYKASQKGHVDVVKELLQHSADVNKCNNNDASPLYIASQKGHVNVVTELLQHSADVNKCNNNDASPLYSASHKGHVNVVTELLQHSADVNKCRNDGTPPLQIACYYNRIEVVRVLLQCDDIDIDLCDNDGCSSLYKASQKGHVDVVKELLQHSADVNKCNNNDASPLYIASQDGQVNVVKTLLQHSADVNKCRNDGTPPLQIACYNNRIEVVRELLQCKDIDIDRCDDAGYSSLYKASQKGHFDVVKELLQHSADVNKCNNNDESPLL</sequence>
<organism evidence="7 8">
    <name type="scientific">Mytilus coruscus</name>
    <name type="common">Sea mussel</name>
    <dbReference type="NCBI Taxonomy" id="42192"/>
    <lineage>
        <taxon>Eukaryota</taxon>
        <taxon>Metazoa</taxon>
        <taxon>Spiralia</taxon>
        <taxon>Lophotrochozoa</taxon>
        <taxon>Mollusca</taxon>
        <taxon>Bivalvia</taxon>
        <taxon>Autobranchia</taxon>
        <taxon>Pteriomorphia</taxon>
        <taxon>Mytilida</taxon>
        <taxon>Mytiloidea</taxon>
        <taxon>Mytilidae</taxon>
        <taxon>Mytilinae</taxon>
        <taxon>Mytilus</taxon>
    </lineage>
</organism>
<evidence type="ECO:0000256" key="1">
    <source>
        <dbReference type="ARBA" id="ARBA00022737"/>
    </source>
</evidence>
<proteinExistence type="predicted"/>
<evidence type="ECO:0000256" key="4">
    <source>
        <dbReference type="PROSITE-ProRule" id="PRU00023"/>
    </source>
</evidence>
<keyword evidence="3" id="KW-0238">DNA-binding</keyword>
<dbReference type="PANTHER" id="PTHR24198">
    <property type="entry name" value="ANKYRIN REPEAT AND PROTEIN KINASE DOMAIN-CONTAINING PROTEIN"/>
    <property type="match status" value="1"/>
</dbReference>
<dbReference type="OrthoDB" id="10250315at2759"/>
<dbReference type="PROSITE" id="PS50297">
    <property type="entry name" value="ANK_REP_REGION"/>
    <property type="match status" value="24"/>
</dbReference>
<protein>
    <recommendedName>
        <fullName evidence="6">Novel STAND NTPase 3 domain-containing protein</fullName>
    </recommendedName>
</protein>
<feature type="region of interest" description="Disordered" evidence="5">
    <location>
        <begin position="121"/>
        <end position="171"/>
    </location>
</feature>
<dbReference type="SMART" id="SM00248">
    <property type="entry name" value="ANK"/>
    <property type="match status" value="36"/>
</dbReference>
<dbReference type="InterPro" id="IPR043502">
    <property type="entry name" value="DNA/RNA_pol_sf"/>
</dbReference>
<feature type="repeat" description="ANK" evidence="4">
    <location>
        <begin position="1947"/>
        <end position="1979"/>
    </location>
</feature>
<dbReference type="Gene3D" id="1.10.150.130">
    <property type="match status" value="1"/>
</dbReference>
<feature type="repeat" description="ANK" evidence="4">
    <location>
        <begin position="1509"/>
        <end position="1541"/>
    </location>
</feature>
<feature type="repeat" description="ANK" evidence="4">
    <location>
        <begin position="1409"/>
        <end position="1441"/>
    </location>
</feature>
<feature type="repeat" description="ANK" evidence="4">
    <location>
        <begin position="1309"/>
        <end position="1341"/>
    </location>
</feature>
<feature type="compositionally biased region" description="Basic and acidic residues" evidence="5">
    <location>
        <begin position="125"/>
        <end position="137"/>
    </location>
</feature>
<feature type="repeat" description="ANK" evidence="4">
    <location>
        <begin position="1109"/>
        <end position="1141"/>
    </location>
</feature>
<dbReference type="SUPFAM" id="SSF47823">
    <property type="entry name" value="lambda integrase-like, N-terminal domain"/>
    <property type="match status" value="1"/>
</dbReference>
<keyword evidence="1" id="KW-0677">Repeat</keyword>
<feature type="repeat" description="ANK" evidence="4">
    <location>
        <begin position="2080"/>
        <end position="2112"/>
    </location>
</feature>
<dbReference type="InterPro" id="IPR049050">
    <property type="entry name" value="nSTAND3"/>
</dbReference>
<dbReference type="GO" id="GO:0003677">
    <property type="term" value="F:DNA binding"/>
    <property type="evidence" value="ECO:0007669"/>
    <property type="project" value="UniProtKB-KW"/>
</dbReference>
<feature type="repeat" description="ANK" evidence="4">
    <location>
        <begin position="1376"/>
        <end position="1408"/>
    </location>
</feature>
<feature type="repeat" description="ANK" evidence="4">
    <location>
        <begin position="1709"/>
        <end position="1741"/>
    </location>
</feature>
<feature type="repeat" description="ANK" evidence="4">
    <location>
        <begin position="1476"/>
        <end position="1508"/>
    </location>
</feature>
<dbReference type="SUPFAM" id="SSF52540">
    <property type="entry name" value="P-loop containing nucleoside triphosphate hydrolases"/>
    <property type="match status" value="1"/>
</dbReference>
<dbReference type="SUPFAM" id="SSF48403">
    <property type="entry name" value="Ankyrin repeat"/>
    <property type="match status" value="4"/>
</dbReference>
<feature type="repeat" description="ANK" evidence="4">
    <location>
        <begin position="1276"/>
        <end position="1308"/>
    </location>
</feature>
<reference evidence="7 8" key="1">
    <citation type="submission" date="2020-06" db="EMBL/GenBank/DDBJ databases">
        <authorList>
            <person name="Li R."/>
            <person name="Bekaert M."/>
        </authorList>
    </citation>
    <scope>NUCLEOTIDE SEQUENCE [LARGE SCALE GENOMIC DNA]</scope>
    <source>
        <strain evidence="8">wild</strain>
    </source>
</reference>
<name>A0A6J8BGI5_MYTCO</name>
<feature type="repeat" description="ANK" evidence="4">
    <location>
        <begin position="1980"/>
        <end position="2012"/>
    </location>
</feature>
<dbReference type="Pfam" id="PF12796">
    <property type="entry name" value="Ank_2"/>
    <property type="match status" value="10"/>
</dbReference>
<dbReference type="PANTHER" id="PTHR24198:SF165">
    <property type="entry name" value="ANKYRIN REPEAT-CONTAINING PROTEIN-RELATED"/>
    <property type="match status" value="1"/>
</dbReference>
<feature type="repeat" description="ANK" evidence="4">
    <location>
        <begin position="1676"/>
        <end position="1708"/>
    </location>
</feature>
<feature type="repeat" description="ANK" evidence="4">
    <location>
        <begin position="1847"/>
        <end position="1879"/>
    </location>
</feature>
<feature type="domain" description="Novel STAND NTPase 3" evidence="6">
    <location>
        <begin position="610"/>
        <end position="754"/>
    </location>
</feature>
<dbReference type="InterPro" id="IPR036770">
    <property type="entry name" value="Ankyrin_rpt-contain_sf"/>
</dbReference>
<dbReference type="InterPro" id="IPR002110">
    <property type="entry name" value="Ankyrin_rpt"/>
</dbReference>
<dbReference type="Proteomes" id="UP000507470">
    <property type="component" value="Unassembled WGS sequence"/>
</dbReference>